<dbReference type="InterPro" id="IPR005119">
    <property type="entry name" value="LysR_subst-bd"/>
</dbReference>
<dbReference type="SUPFAM" id="SSF46785">
    <property type="entry name" value="Winged helix' DNA-binding domain"/>
    <property type="match status" value="1"/>
</dbReference>
<dbReference type="Gene3D" id="1.10.10.10">
    <property type="entry name" value="Winged helix-like DNA-binding domain superfamily/Winged helix DNA-binding domain"/>
    <property type="match status" value="1"/>
</dbReference>
<dbReference type="PROSITE" id="PS50931">
    <property type="entry name" value="HTH_LYSR"/>
    <property type="match status" value="1"/>
</dbReference>
<keyword evidence="3" id="KW-0238">DNA-binding</keyword>
<evidence type="ECO:0000256" key="3">
    <source>
        <dbReference type="ARBA" id="ARBA00023125"/>
    </source>
</evidence>
<proteinExistence type="inferred from homology"/>
<organism evidence="6 7">
    <name type="scientific">Massilia aurea</name>
    <dbReference type="NCBI Taxonomy" id="373040"/>
    <lineage>
        <taxon>Bacteria</taxon>
        <taxon>Pseudomonadati</taxon>
        <taxon>Pseudomonadota</taxon>
        <taxon>Betaproteobacteria</taxon>
        <taxon>Burkholderiales</taxon>
        <taxon>Oxalobacteraceae</taxon>
        <taxon>Telluria group</taxon>
        <taxon>Massilia</taxon>
    </lineage>
</organism>
<evidence type="ECO:0000256" key="1">
    <source>
        <dbReference type="ARBA" id="ARBA00009437"/>
    </source>
</evidence>
<dbReference type="PANTHER" id="PTHR30118:SF15">
    <property type="entry name" value="TRANSCRIPTIONAL REGULATORY PROTEIN"/>
    <property type="match status" value="1"/>
</dbReference>
<dbReference type="SUPFAM" id="SSF53850">
    <property type="entry name" value="Periplasmic binding protein-like II"/>
    <property type="match status" value="1"/>
</dbReference>
<gene>
    <name evidence="6" type="ORF">NM04_06870</name>
</gene>
<dbReference type="InterPro" id="IPR036390">
    <property type="entry name" value="WH_DNA-bd_sf"/>
</dbReference>
<dbReference type="InterPro" id="IPR036388">
    <property type="entry name" value="WH-like_DNA-bd_sf"/>
</dbReference>
<feature type="domain" description="HTH lysR-type" evidence="5">
    <location>
        <begin position="7"/>
        <end position="64"/>
    </location>
</feature>
<dbReference type="Gene3D" id="3.40.190.10">
    <property type="entry name" value="Periplasmic binding protein-like II"/>
    <property type="match status" value="2"/>
</dbReference>
<dbReference type="InterPro" id="IPR000847">
    <property type="entry name" value="LysR_HTH_N"/>
</dbReference>
<comment type="similarity">
    <text evidence="1">Belongs to the LysR transcriptional regulatory family.</text>
</comment>
<name>A0A422QNG3_9BURK</name>
<dbReference type="EMBL" id="JSAB01000057">
    <property type="protein sequence ID" value="RNF31503.1"/>
    <property type="molecule type" value="Genomic_DNA"/>
</dbReference>
<keyword evidence="2" id="KW-0805">Transcription regulation</keyword>
<dbReference type="PRINTS" id="PR00039">
    <property type="entry name" value="HTHLYSR"/>
</dbReference>
<dbReference type="Pfam" id="PF00126">
    <property type="entry name" value="HTH_1"/>
    <property type="match status" value="1"/>
</dbReference>
<keyword evidence="7" id="KW-1185">Reference proteome</keyword>
<dbReference type="RefSeq" id="WP_123068801.1">
    <property type="nucleotide sequence ID" value="NZ_JSAB01000057.1"/>
</dbReference>
<accession>A0A422QNG3</accession>
<dbReference type="PANTHER" id="PTHR30118">
    <property type="entry name" value="HTH-TYPE TRANSCRIPTIONAL REGULATOR LEUO-RELATED"/>
    <property type="match status" value="1"/>
</dbReference>
<reference evidence="6" key="1">
    <citation type="submission" date="2014-10" db="EMBL/GenBank/DDBJ databases">
        <title>Massilia sp. genome.</title>
        <authorList>
            <person name="Xu B."/>
            <person name="Dai L."/>
            <person name="Huang Z."/>
        </authorList>
    </citation>
    <scope>NUCLEOTIDE SEQUENCE [LARGE SCALE GENOMIC DNA]</scope>
    <source>
        <strain evidence="6">CFS-1</strain>
    </source>
</reference>
<dbReference type="InterPro" id="IPR050389">
    <property type="entry name" value="LysR-type_TF"/>
</dbReference>
<sequence length="295" mass="31552">MNQLSRLGIKQLRIMAALLKDGNLSQVADQMGLTQQAISANLATLRDVFGDPLFVRTGRGVLPTALALEMGSEINAILAALERLVERGPFDPMAVRATVNISASDYAHAVAVAPLLRAIREQAPHLKLILSEAEVDSLPARMGSGEIDLAVNIPANVPASFERRVLFQEHYVCVAAASSPLAGKRLSLKALAQQQHVVVSPARANLVGSADGWLQQLGLERNIILSVPHFLLMPQVLEATGAVAFLPSRLLPHPGLARVRLDGDVVPPGFELIAAWHPRAASSPLTSWLVGMLAR</sequence>
<keyword evidence="4" id="KW-0804">Transcription</keyword>
<dbReference type="Proteomes" id="UP000283254">
    <property type="component" value="Unassembled WGS sequence"/>
</dbReference>
<evidence type="ECO:0000313" key="6">
    <source>
        <dbReference type="EMBL" id="RNF31503.1"/>
    </source>
</evidence>
<dbReference type="GO" id="GO:0003677">
    <property type="term" value="F:DNA binding"/>
    <property type="evidence" value="ECO:0007669"/>
    <property type="project" value="UniProtKB-KW"/>
</dbReference>
<evidence type="ECO:0000259" key="5">
    <source>
        <dbReference type="PROSITE" id="PS50931"/>
    </source>
</evidence>
<evidence type="ECO:0000256" key="4">
    <source>
        <dbReference type="ARBA" id="ARBA00023163"/>
    </source>
</evidence>
<dbReference type="Pfam" id="PF03466">
    <property type="entry name" value="LysR_substrate"/>
    <property type="match status" value="1"/>
</dbReference>
<dbReference type="AlphaFoldDB" id="A0A422QNG3"/>
<dbReference type="GO" id="GO:0003700">
    <property type="term" value="F:DNA-binding transcription factor activity"/>
    <property type="evidence" value="ECO:0007669"/>
    <property type="project" value="InterPro"/>
</dbReference>
<dbReference type="OrthoDB" id="8717159at2"/>
<protein>
    <recommendedName>
        <fullName evidence="5">HTH lysR-type domain-containing protein</fullName>
    </recommendedName>
</protein>
<comment type="caution">
    <text evidence="6">The sequence shown here is derived from an EMBL/GenBank/DDBJ whole genome shotgun (WGS) entry which is preliminary data.</text>
</comment>
<evidence type="ECO:0000313" key="7">
    <source>
        <dbReference type="Proteomes" id="UP000283254"/>
    </source>
</evidence>
<evidence type="ECO:0000256" key="2">
    <source>
        <dbReference type="ARBA" id="ARBA00023015"/>
    </source>
</evidence>